<keyword evidence="7" id="KW-1185">Reference proteome</keyword>
<dbReference type="Gene3D" id="1.10.10.10">
    <property type="entry name" value="Winged helix-like DNA-binding domain superfamily/Winged helix DNA-binding domain"/>
    <property type="match status" value="1"/>
</dbReference>
<name>B1X2L4_CROS5</name>
<keyword evidence="1" id="KW-0805">Transcription regulation</keyword>
<dbReference type="InterPro" id="IPR013324">
    <property type="entry name" value="RNA_pol_sigma_r3/r4-like"/>
</dbReference>
<evidence type="ECO:0000256" key="4">
    <source>
        <dbReference type="ARBA" id="ARBA00023163"/>
    </source>
</evidence>
<dbReference type="Gene3D" id="1.10.1740.10">
    <property type="match status" value="1"/>
</dbReference>
<keyword evidence="4" id="KW-0804">Transcription</keyword>
<dbReference type="EMBL" id="CP000807">
    <property type="protein sequence ID" value="ACB54375.1"/>
    <property type="molecule type" value="Genomic_DNA"/>
</dbReference>
<evidence type="ECO:0000313" key="7">
    <source>
        <dbReference type="Proteomes" id="UP000001203"/>
    </source>
</evidence>
<dbReference type="InterPro" id="IPR007627">
    <property type="entry name" value="RNA_pol_sigma70_r2"/>
</dbReference>
<feature type="domain" description="RNA polymerase sigma-70 region 2" evidence="5">
    <location>
        <begin position="56"/>
        <end position="117"/>
    </location>
</feature>
<dbReference type="NCBIfam" id="TIGR02937">
    <property type="entry name" value="sigma70-ECF"/>
    <property type="match status" value="1"/>
</dbReference>
<accession>B1X2L4</accession>
<evidence type="ECO:0000259" key="5">
    <source>
        <dbReference type="Pfam" id="PF04542"/>
    </source>
</evidence>
<dbReference type="SUPFAM" id="SSF88659">
    <property type="entry name" value="Sigma3 and sigma4 domains of RNA polymerase sigma factors"/>
    <property type="match status" value="1"/>
</dbReference>
<evidence type="ECO:0000256" key="1">
    <source>
        <dbReference type="ARBA" id="ARBA00023015"/>
    </source>
</evidence>
<sequence length="216" mass="25840">MRMLNYSLLTEAKLIEITQEATNKMTYREAETQKQIILLVSLKNKQKREKAFRELLKKYYGLIKNLVNLYSQRHKARHQKDLKQEAIVAFYEAIKKFDKSRKVKLSTWVFYRIKTKLKTISQQIKKQEKTIHVVRINQEPISRLEEESSRRIQLKQVLVLLCQLTKKQQKVVNLQLKGYSWEIIAKKLNSTPDAVRMVWNRAVKRLRKLLNNQSKQ</sequence>
<dbReference type="Pfam" id="PF04542">
    <property type="entry name" value="Sigma70_r2"/>
    <property type="match status" value="1"/>
</dbReference>
<dbReference type="GO" id="GO:0003677">
    <property type="term" value="F:DNA binding"/>
    <property type="evidence" value="ECO:0007669"/>
    <property type="project" value="UniProtKB-KW"/>
</dbReference>
<dbReference type="SUPFAM" id="SSF88946">
    <property type="entry name" value="Sigma2 domain of RNA polymerase sigma factors"/>
    <property type="match status" value="1"/>
</dbReference>
<dbReference type="STRING" id="43989.cce_5029"/>
<protein>
    <submittedName>
        <fullName evidence="6">Group 3/4 sigma-70 RNA polymerase sigma factor</fullName>
    </submittedName>
</protein>
<evidence type="ECO:0000313" key="6">
    <source>
        <dbReference type="EMBL" id="ACB54375.1"/>
    </source>
</evidence>
<keyword evidence="3" id="KW-0238">DNA-binding</keyword>
<dbReference type="InterPro" id="IPR014284">
    <property type="entry name" value="RNA_pol_sigma-70_dom"/>
</dbReference>
<dbReference type="InterPro" id="IPR013325">
    <property type="entry name" value="RNA_pol_sigma_r2"/>
</dbReference>
<keyword evidence="2" id="KW-0731">Sigma factor</keyword>
<dbReference type="GO" id="GO:0016987">
    <property type="term" value="F:sigma factor activity"/>
    <property type="evidence" value="ECO:0007669"/>
    <property type="project" value="UniProtKB-KW"/>
</dbReference>
<dbReference type="HOGENOM" id="CLU_1275936_0_0_3"/>
<proteinExistence type="predicted"/>
<organism evidence="6 7">
    <name type="scientific">Crocosphaera subtropica (strain ATCC 51142 / BH68)</name>
    <name type="common">Cyanothece sp. (strain ATCC 51142)</name>
    <dbReference type="NCBI Taxonomy" id="43989"/>
    <lineage>
        <taxon>Bacteria</taxon>
        <taxon>Bacillati</taxon>
        <taxon>Cyanobacteriota</taxon>
        <taxon>Cyanophyceae</taxon>
        <taxon>Oscillatoriophycideae</taxon>
        <taxon>Chroococcales</taxon>
        <taxon>Aphanothecaceae</taxon>
        <taxon>Crocosphaera</taxon>
        <taxon>Crocosphaera subtropica</taxon>
    </lineage>
</organism>
<dbReference type="KEGG" id="cyt:cce_5029"/>
<dbReference type="PANTHER" id="PTHR30385">
    <property type="entry name" value="SIGMA FACTOR F FLAGELLAR"/>
    <property type="match status" value="1"/>
</dbReference>
<evidence type="ECO:0000256" key="3">
    <source>
        <dbReference type="ARBA" id="ARBA00023125"/>
    </source>
</evidence>
<dbReference type="Proteomes" id="UP000001203">
    <property type="component" value="Chromosome linear"/>
</dbReference>
<dbReference type="AlphaFoldDB" id="B1X2L4"/>
<gene>
    <name evidence="6" type="ordered locus">cce_5029</name>
</gene>
<reference evidence="6 7" key="1">
    <citation type="journal article" date="2008" name="Proc. Natl. Acad. Sci. U.S.A.">
        <title>The genome of Cyanothece 51142, a unicellular diazotrophic cyanobacterium important in the marine nitrogen cycle.</title>
        <authorList>
            <person name="Welsh E.A."/>
            <person name="Liberton M."/>
            <person name="Stoeckel J."/>
            <person name="Loh T."/>
            <person name="Elvitigala T."/>
            <person name="Wang C."/>
            <person name="Wollam A."/>
            <person name="Fulton R.S."/>
            <person name="Clifton S.W."/>
            <person name="Jacobs J.M."/>
            <person name="Aurora R."/>
            <person name="Ghosh B.K."/>
            <person name="Sherman L.A."/>
            <person name="Smith R.D."/>
            <person name="Wilson R.K."/>
            <person name="Pakrasi H.B."/>
        </authorList>
    </citation>
    <scope>NUCLEOTIDE SEQUENCE [LARGE SCALE GENOMIC DNA]</scope>
    <source>
        <strain evidence="7">ATCC 51142 / BH68</strain>
    </source>
</reference>
<dbReference type="InterPro" id="IPR036388">
    <property type="entry name" value="WH-like_DNA-bd_sf"/>
</dbReference>
<dbReference type="GO" id="GO:0006352">
    <property type="term" value="P:DNA-templated transcription initiation"/>
    <property type="evidence" value="ECO:0007669"/>
    <property type="project" value="InterPro"/>
</dbReference>
<evidence type="ECO:0000256" key="2">
    <source>
        <dbReference type="ARBA" id="ARBA00023082"/>
    </source>
</evidence>